<dbReference type="EMBL" id="JACHVQ010000003">
    <property type="protein sequence ID" value="MBB2893585.1"/>
    <property type="molecule type" value="Genomic_DNA"/>
</dbReference>
<feature type="transmembrane region" description="Helical" evidence="1">
    <location>
        <begin position="135"/>
        <end position="161"/>
    </location>
</feature>
<keyword evidence="1" id="KW-1133">Transmembrane helix</keyword>
<feature type="transmembrane region" description="Helical" evidence="1">
    <location>
        <begin position="181"/>
        <end position="201"/>
    </location>
</feature>
<dbReference type="PANTHER" id="PTHR41983">
    <property type="entry name" value="SHORT-CHAIN FATTY ACID TRANSPORTER-RELATED"/>
    <property type="match status" value="1"/>
</dbReference>
<dbReference type="GO" id="GO:0005886">
    <property type="term" value="C:plasma membrane"/>
    <property type="evidence" value="ECO:0007669"/>
    <property type="project" value="TreeGrafter"/>
</dbReference>
<feature type="transmembrane region" description="Helical" evidence="1">
    <location>
        <begin position="245"/>
        <end position="263"/>
    </location>
</feature>
<feature type="transmembrane region" description="Helical" evidence="1">
    <location>
        <begin position="347"/>
        <end position="365"/>
    </location>
</feature>
<keyword evidence="1" id="KW-0472">Membrane</keyword>
<feature type="transmembrane region" description="Helical" evidence="1">
    <location>
        <begin position="94"/>
        <end position="123"/>
    </location>
</feature>
<accession>A0A839NEK4</accession>
<gene>
    <name evidence="2" type="ORF">FHU39_003616</name>
</gene>
<keyword evidence="3" id="KW-1185">Reference proteome</keyword>
<dbReference type="PANTHER" id="PTHR41983:SF2">
    <property type="entry name" value="SHORT-CHAIN FATTY ACID TRANSPORTER-RELATED"/>
    <property type="match status" value="1"/>
</dbReference>
<dbReference type="AlphaFoldDB" id="A0A839NEK4"/>
<evidence type="ECO:0000313" key="2">
    <source>
        <dbReference type="EMBL" id="MBB2893585.1"/>
    </source>
</evidence>
<dbReference type="Pfam" id="PF02667">
    <property type="entry name" value="SCFA_trans"/>
    <property type="match status" value="1"/>
</dbReference>
<feature type="transmembrane region" description="Helical" evidence="1">
    <location>
        <begin position="53"/>
        <end position="74"/>
    </location>
</feature>
<protein>
    <submittedName>
        <fullName evidence="2">Short-chain fatty acids transporter</fullName>
    </submittedName>
</protein>
<name>A0A839NEK4_9MICO</name>
<reference evidence="2 3" key="1">
    <citation type="submission" date="2020-08" db="EMBL/GenBank/DDBJ databases">
        <title>Sequencing the genomes of 1000 actinobacteria strains.</title>
        <authorList>
            <person name="Klenk H.-P."/>
        </authorList>
    </citation>
    <scope>NUCLEOTIDE SEQUENCE [LARGE SCALE GENOMIC DNA]</scope>
    <source>
        <strain evidence="2 3">DSM 105369</strain>
    </source>
</reference>
<evidence type="ECO:0000256" key="1">
    <source>
        <dbReference type="SAM" id="Phobius"/>
    </source>
</evidence>
<feature type="transmembrane region" description="Helical" evidence="1">
    <location>
        <begin position="417"/>
        <end position="439"/>
    </location>
</feature>
<keyword evidence="1" id="KW-0812">Transmembrane</keyword>
<sequence>MERLQNFFTDIMRKYMPDPLVLVIGLTFLTAVLAMVFEGTGPHQIVTAWGDGFWNLLEFAMQMALVLVLGYVLAKTSAVDRLLELIASKVDSPRAAIVIATLVGGIASYLNWGFGLVIGGVIAKKLASRVSGVHYPLIIASAYSAFTLYGLGLSASIPVVVSTPGHPLEKEMGVLPLAKTIFSWQMLTLAVVVLIVLMVLMPMMHPRDPRKIVPIAEEQRDDRPTGVPRPQGRLEVAERLNHSRLAGYAIGALGVAYLVMYFVDGGNLNINTVNFTLLFVGILLCGTPATYVDKLRDGITTVSGVVLQYPFYAGIMAIMAVSGLVGSIASGLTSVASADTLPVVNLLASWVINFFAPSAGGHWVLQGPFAIEAAHQLGSPVPVNTMAVMLGNAWNDIIQPLWLIPALALSRLRLKDIMGYLVIAMIVVGVLYAAGLFLWSMGS</sequence>
<evidence type="ECO:0000313" key="3">
    <source>
        <dbReference type="Proteomes" id="UP000559182"/>
    </source>
</evidence>
<comment type="caution">
    <text evidence="2">The sequence shown here is derived from an EMBL/GenBank/DDBJ whole genome shotgun (WGS) entry which is preliminary data.</text>
</comment>
<feature type="transmembrane region" description="Helical" evidence="1">
    <location>
        <begin position="20"/>
        <end position="41"/>
    </location>
</feature>
<organism evidence="2 3">
    <name type="scientific">Flexivirga oryzae</name>
    <dbReference type="NCBI Taxonomy" id="1794944"/>
    <lineage>
        <taxon>Bacteria</taxon>
        <taxon>Bacillati</taxon>
        <taxon>Actinomycetota</taxon>
        <taxon>Actinomycetes</taxon>
        <taxon>Micrococcales</taxon>
        <taxon>Dermacoccaceae</taxon>
        <taxon>Flexivirga</taxon>
    </lineage>
</organism>
<dbReference type="Proteomes" id="UP000559182">
    <property type="component" value="Unassembled WGS sequence"/>
</dbReference>
<proteinExistence type="predicted"/>
<dbReference type="RefSeq" id="WP_183322058.1">
    <property type="nucleotide sequence ID" value="NZ_JACHVQ010000003.1"/>
</dbReference>
<feature type="transmembrane region" description="Helical" evidence="1">
    <location>
        <begin position="275"/>
        <end position="292"/>
    </location>
</feature>
<feature type="transmembrane region" description="Helical" evidence="1">
    <location>
        <begin position="312"/>
        <end position="335"/>
    </location>
</feature>
<dbReference type="InterPro" id="IPR006160">
    <property type="entry name" value="SCFA_transpt_AtoE"/>
</dbReference>